<dbReference type="InterPro" id="IPR036388">
    <property type="entry name" value="WH-like_DNA-bd_sf"/>
</dbReference>
<dbReference type="SMART" id="SM00339">
    <property type="entry name" value="FH"/>
    <property type="match status" value="1"/>
</dbReference>
<protein>
    <recommendedName>
        <fullName evidence="9">Fork-head domain-containing protein</fullName>
    </recommendedName>
</protein>
<dbReference type="GO" id="GO:0000978">
    <property type="term" value="F:RNA polymerase II cis-regulatory region sequence-specific DNA binding"/>
    <property type="evidence" value="ECO:0007669"/>
    <property type="project" value="TreeGrafter"/>
</dbReference>
<dbReference type="InterPro" id="IPR018122">
    <property type="entry name" value="TF_fork_head_CS_1"/>
</dbReference>
<dbReference type="InterPro" id="IPR050211">
    <property type="entry name" value="FOX_domain-containing"/>
</dbReference>
<keyword evidence="11" id="KW-1185">Reference proteome</keyword>
<dbReference type="InterPro" id="IPR036390">
    <property type="entry name" value="WH_DNA-bd_sf"/>
</dbReference>
<dbReference type="GO" id="GO:0000981">
    <property type="term" value="F:DNA-binding transcription factor activity, RNA polymerase II-specific"/>
    <property type="evidence" value="ECO:0007669"/>
    <property type="project" value="TreeGrafter"/>
</dbReference>
<dbReference type="GO" id="GO:0030154">
    <property type="term" value="P:cell differentiation"/>
    <property type="evidence" value="ECO:0007669"/>
    <property type="project" value="TreeGrafter"/>
</dbReference>
<dbReference type="PROSITE" id="PS00657">
    <property type="entry name" value="FORK_HEAD_1"/>
    <property type="match status" value="1"/>
</dbReference>
<dbReference type="AlphaFoldDB" id="A0A1A9V9B2"/>
<feature type="compositionally biased region" description="Polar residues" evidence="8">
    <location>
        <begin position="36"/>
        <end position="51"/>
    </location>
</feature>
<dbReference type="InterPro" id="IPR030456">
    <property type="entry name" value="TF_fork_head_CS_2"/>
</dbReference>
<keyword evidence="5" id="KW-0804">Transcription</keyword>
<evidence type="ECO:0000313" key="11">
    <source>
        <dbReference type="Proteomes" id="UP000078200"/>
    </source>
</evidence>
<feature type="DNA-binding region" description="Fork-head" evidence="7">
    <location>
        <begin position="67"/>
        <end position="161"/>
    </location>
</feature>
<feature type="region of interest" description="Disordered" evidence="8">
    <location>
        <begin position="34"/>
        <end position="64"/>
    </location>
</feature>
<dbReference type="PROSITE" id="PS50039">
    <property type="entry name" value="FORK_HEAD_3"/>
    <property type="match status" value="1"/>
</dbReference>
<dbReference type="Gene3D" id="1.10.10.10">
    <property type="entry name" value="Winged helix-like DNA-binding domain superfamily/Winged helix DNA-binding domain"/>
    <property type="match status" value="1"/>
</dbReference>
<evidence type="ECO:0000313" key="10">
    <source>
        <dbReference type="EnsemblMetazoa" id="GAUT029984-PA"/>
    </source>
</evidence>
<feature type="compositionally biased region" description="Basic and acidic residues" evidence="8">
    <location>
        <begin position="314"/>
        <end position="341"/>
    </location>
</feature>
<dbReference type="CDD" id="cd20048">
    <property type="entry name" value="FH_FOXD4-like"/>
    <property type="match status" value="1"/>
</dbReference>
<dbReference type="FunFam" id="1.10.10.10:FF:000016">
    <property type="entry name" value="Forkhead box protein I1"/>
    <property type="match status" value="1"/>
</dbReference>
<organism evidence="10 11">
    <name type="scientific">Glossina austeni</name>
    <name type="common">Savannah tsetse fly</name>
    <dbReference type="NCBI Taxonomy" id="7395"/>
    <lineage>
        <taxon>Eukaryota</taxon>
        <taxon>Metazoa</taxon>
        <taxon>Ecdysozoa</taxon>
        <taxon>Arthropoda</taxon>
        <taxon>Hexapoda</taxon>
        <taxon>Insecta</taxon>
        <taxon>Pterygota</taxon>
        <taxon>Neoptera</taxon>
        <taxon>Endopterygota</taxon>
        <taxon>Diptera</taxon>
        <taxon>Brachycera</taxon>
        <taxon>Muscomorpha</taxon>
        <taxon>Hippoboscoidea</taxon>
        <taxon>Glossinidae</taxon>
        <taxon>Glossina</taxon>
    </lineage>
</organism>
<evidence type="ECO:0000256" key="1">
    <source>
        <dbReference type="ARBA" id="ARBA00004123"/>
    </source>
</evidence>
<name>A0A1A9V9B2_GLOAU</name>
<proteinExistence type="predicted"/>
<evidence type="ECO:0000256" key="4">
    <source>
        <dbReference type="ARBA" id="ARBA00023125"/>
    </source>
</evidence>
<evidence type="ECO:0000256" key="3">
    <source>
        <dbReference type="ARBA" id="ARBA00023015"/>
    </source>
</evidence>
<sequence length="472" mass="53293">MLSTNDITLTNGCNNHIINPAAISPPLLKRRAASGPQLTTNQQLSTNIDEQSISDDTDKSNNTPLVKPPYSYIALITMAILQSPQKKLTLSGICDFIMTRFAYYKDKFPAWQNSIRHNLSLNDCFIKVPREPGNPGKGNFWTLDPLAEDMFDNGSFLRRRKRYKRAPTMQRFPFSSVFGTLSPFWIRKPVPLVPVHFNVNNFTGNRDCFDMLHGPSEVFDQSLRNDKKFNFFANSELPVYAAAAANSSEKFDAFCPSVALPDRTNANVMDLNNISDLEKMKLYSMNNLTHNGEERHFQANQMQQQSQQQYERTLSCHDSDESSSDRIDIESPDEQDSHISDSIESLSVNRLDPQSTETDEIIKGLNQQQQKDANCKSSTTSCVLLFNNYELSNGSIIQHKTTRPEKNNDSAAGNCTDIKHPVSINKLTDSDSSYKPTVLPFDYEHGRSLRQNSARDFRIETLIGNTDAEACD</sequence>
<dbReference type="PANTHER" id="PTHR11829">
    <property type="entry name" value="FORKHEAD BOX PROTEIN"/>
    <property type="match status" value="1"/>
</dbReference>
<evidence type="ECO:0000256" key="8">
    <source>
        <dbReference type="SAM" id="MobiDB-lite"/>
    </source>
</evidence>
<evidence type="ECO:0000256" key="2">
    <source>
        <dbReference type="ARBA" id="ARBA00022473"/>
    </source>
</evidence>
<keyword evidence="4 7" id="KW-0238">DNA-binding</keyword>
<keyword evidence="6 7" id="KW-0539">Nucleus</keyword>
<dbReference type="STRING" id="7395.A0A1A9V9B2"/>
<comment type="subcellular location">
    <subcellularLocation>
        <location evidence="1 7">Nucleus</location>
    </subcellularLocation>
</comment>
<dbReference type="PROSITE" id="PS00658">
    <property type="entry name" value="FORK_HEAD_2"/>
    <property type="match status" value="1"/>
</dbReference>
<evidence type="ECO:0000256" key="6">
    <source>
        <dbReference type="ARBA" id="ARBA00023242"/>
    </source>
</evidence>
<dbReference type="EnsemblMetazoa" id="GAUT029984-RA">
    <property type="protein sequence ID" value="GAUT029984-PA"/>
    <property type="gene ID" value="GAUT029984"/>
</dbReference>
<dbReference type="GO" id="GO:0009653">
    <property type="term" value="P:anatomical structure morphogenesis"/>
    <property type="evidence" value="ECO:0007669"/>
    <property type="project" value="TreeGrafter"/>
</dbReference>
<dbReference type="Proteomes" id="UP000078200">
    <property type="component" value="Unassembled WGS sequence"/>
</dbReference>
<feature type="domain" description="Fork-head" evidence="9">
    <location>
        <begin position="67"/>
        <end position="161"/>
    </location>
</feature>
<dbReference type="PANTHER" id="PTHR11829:SF402">
    <property type="entry name" value="FORK HEAD DOMAIN-CONTAINING PROTEIN FD3-RELATED"/>
    <property type="match status" value="1"/>
</dbReference>
<evidence type="ECO:0000256" key="7">
    <source>
        <dbReference type="PROSITE-ProRule" id="PRU00089"/>
    </source>
</evidence>
<keyword evidence="2" id="KW-0217">Developmental protein</keyword>
<dbReference type="Pfam" id="PF00250">
    <property type="entry name" value="Forkhead"/>
    <property type="match status" value="1"/>
</dbReference>
<evidence type="ECO:0000256" key="5">
    <source>
        <dbReference type="ARBA" id="ARBA00023163"/>
    </source>
</evidence>
<dbReference type="GO" id="GO:0005634">
    <property type="term" value="C:nucleus"/>
    <property type="evidence" value="ECO:0007669"/>
    <property type="project" value="UniProtKB-SubCell"/>
</dbReference>
<reference evidence="10" key="1">
    <citation type="submission" date="2020-05" db="UniProtKB">
        <authorList>
            <consortium name="EnsemblMetazoa"/>
        </authorList>
    </citation>
    <scope>IDENTIFICATION</scope>
    <source>
        <strain evidence="10">TTRI</strain>
    </source>
</reference>
<dbReference type="InterPro" id="IPR001766">
    <property type="entry name" value="Fork_head_dom"/>
</dbReference>
<dbReference type="SUPFAM" id="SSF46785">
    <property type="entry name" value="Winged helix' DNA-binding domain"/>
    <property type="match status" value="1"/>
</dbReference>
<dbReference type="VEuPathDB" id="VectorBase:GAUT029984"/>
<keyword evidence="3" id="KW-0805">Transcription regulation</keyword>
<feature type="compositionally biased region" description="Polar residues" evidence="8">
    <location>
        <begin position="342"/>
        <end position="355"/>
    </location>
</feature>
<accession>A0A1A9V9B2</accession>
<evidence type="ECO:0000259" key="9">
    <source>
        <dbReference type="PROSITE" id="PS50039"/>
    </source>
</evidence>
<feature type="compositionally biased region" description="Low complexity" evidence="8">
    <location>
        <begin position="299"/>
        <end position="309"/>
    </location>
</feature>
<dbReference type="PRINTS" id="PR00053">
    <property type="entry name" value="FORKHEAD"/>
</dbReference>
<feature type="region of interest" description="Disordered" evidence="8">
    <location>
        <begin position="299"/>
        <end position="355"/>
    </location>
</feature>